<evidence type="ECO:0000256" key="11">
    <source>
        <dbReference type="RuleBase" id="RU362081"/>
    </source>
</evidence>
<keyword evidence="11" id="KW-0067">ATP-binding</keyword>
<evidence type="ECO:0000256" key="4">
    <source>
        <dbReference type="ARBA" id="ARBA00022692"/>
    </source>
</evidence>
<dbReference type="InterPro" id="IPR008250">
    <property type="entry name" value="ATPase_P-typ_transduc_dom_A_sf"/>
</dbReference>
<evidence type="ECO:0000256" key="8">
    <source>
        <dbReference type="ARBA" id="ARBA00023136"/>
    </source>
</evidence>
<dbReference type="GO" id="GO:0016887">
    <property type="term" value="F:ATP hydrolysis activity"/>
    <property type="evidence" value="ECO:0007669"/>
    <property type="project" value="InterPro"/>
</dbReference>
<organism evidence="13 14">
    <name type="scientific">Helcococcus ovis</name>
    <dbReference type="NCBI Taxonomy" id="72026"/>
    <lineage>
        <taxon>Bacteria</taxon>
        <taxon>Bacillati</taxon>
        <taxon>Bacillota</taxon>
        <taxon>Tissierellia</taxon>
        <taxon>Tissierellales</taxon>
        <taxon>Peptoniphilaceae</taxon>
        <taxon>Helcococcus</taxon>
    </lineage>
</organism>
<feature type="transmembrane region" description="Helical" evidence="11">
    <location>
        <begin position="12"/>
        <end position="31"/>
    </location>
</feature>
<evidence type="ECO:0000256" key="9">
    <source>
        <dbReference type="ARBA" id="ARBA00039103"/>
    </source>
</evidence>
<evidence type="ECO:0000256" key="7">
    <source>
        <dbReference type="ARBA" id="ARBA00022989"/>
    </source>
</evidence>
<dbReference type="SUPFAM" id="SSF81665">
    <property type="entry name" value="Calcium ATPase, transmembrane domain M"/>
    <property type="match status" value="1"/>
</dbReference>
<dbReference type="SFLD" id="SFLDS00003">
    <property type="entry name" value="Haloacid_Dehalogenase"/>
    <property type="match status" value="1"/>
</dbReference>
<dbReference type="PANTHER" id="PTHR48085">
    <property type="entry name" value="CADMIUM/ZINC-TRANSPORTING ATPASE HMA2-RELATED"/>
    <property type="match status" value="1"/>
</dbReference>
<dbReference type="SUPFAM" id="SSF56784">
    <property type="entry name" value="HAD-like"/>
    <property type="match status" value="1"/>
</dbReference>
<dbReference type="SFLD" id="SFLDG00002">
    <property type="entry name" value="C1.7:_P-type_atpase_like"/>
    <property type="match status" value="1"/>
</dbReference>
<keyword evidence="5 11" id="KW-0479">Metal-binding</keyword>
<dbReference type="InterPro" id="IPR001757">
    <property type="entry name" value="P_typ_ATPase"/>
</dbReference>
<evidence type="ECO:0000256" key="10">
    <source>
        <dbReference type="ARBA" id="ARBA00049338"/>
    </source>
</evidence>
<dbReference type="EC" id="7.2.2.21" evidence="9"/>
<evidence type="ECO:0000256" key="6">
    <source>
        <dbReference type="ARBA" id="ARBA00022967"/>
    </source>
</evidence>
<dbReference type="InterPro" id="IPR051014">
    <property type="entry name" value="Cation_Transport_ATPase_IB"/>
</dbReference>
<reference evidence="13 14" key="1">
    <citation type="submission" date="2019-01" db="EMBL/GenBank/DDBJ databases">
        <title>Draft Genome Sequences of Helcococcus ovis Strains Isolated from the Uterus and Vagina of Dairy Cows with Metritis.</title>
        <authorList>
            <person name="Cunha F."/>
            <person name="Jeon S.J."/>
            <person name="Kutzer P."/>
            <person name="Galvao K.N."/>
        </authorList>
    </citation>
    <scope>NUCLEOTIDE SEQUENCE [LARGE SCALE GENOMIC DNA]</scope>
    <source>
        <strain evidence="13 14">KG-37</strain>
    </source>
</reference>
<feature type="transmembrane region" description="Helical" evidence="11">
    <location>
        <begin position="234"/>
        <end position="258"/>
    </location>
</feature>
<evidence type="ECO:0000256" key="1">
    <source>
        <dbReference type="ARBA" id="ARBA00004141"/>
    </source>
</evidence>
<gene>
    <name evidence="13" type="primary">cadA</name>
    <name evidence="13" type="ORF">EQF91_03650</name>
</gene>
<dbReference type="AlphaFoldDB" id="A0A4R9C344"/>
<dbReference type="Gene3D" id="2.70.150.10">
    <property type="entry name" value="Calcium-transporting ATPase, cytoplasmic transduction domain A"/>
    <property type="match status" value="1"/>
</dbReference>
<comment type="caution">
    <text evidence="13">The sequence shown here is derived from an EMBL/GenBank/DDBJ whole genome shotgun (WGS) entry which is preliminary data.</text>
</comment>
<dbReference type="EMBL" id="SCFR01000009">
    <property type="protein sequence ID" value="TFF66557.1"/>
    <property type="molecule type" value="Genomic_DNA"/>
</dbReference>
<dbReference type="InterPro" id="IPR023298">
    <property type="entry name" value="ATPase_P-typ_TM_dom_sf"/>
</dbReference>
<comment type="similarity">
    <text evidence="2 11">Belongs to the cation transport ATPase (P-type) (TC 3.A.3) family. Type IB subfamily.</text>
</comment>
<keyword evidence="11" id="KW-1003">Cell membrane</keyword>
<feature type="transmembrane region" description="Helical" evidence="11">
    <location>
        <begin position="37"/>
        <end position="54"/>
    </location>
</feature>
<evidence type="ECO:0000313" key="13">
    <source>
        <dbReference type="EMBL" id="TFF66557.1"/>
    </source>
</evidence>
<keyword evidence="8 11" id="KW-0472">Membrane</keyword>
<evidence type="ECO:0000256" key="3">
    <source>
        <dbReference type="ARBA" id="ARBA00022539"/>
    </source>
</evidence>
<dbReference type="GO" id="GO:0005886">
    <property type="term" value="C:plasma membrane"/>
    <property type="evidence" value="ECO:0007669"/>
    <property type="project" value="UniProtKB-SubCell"/>
</dbReference>
<dbReference type="InterPro" id="IPR059000">
    <property type="entry name" value="ATPase_P-type_domA"/>
</dbReference>
<dbReference type="GO" id="GO:0005524">
    <property type="term" value="F:ATP binding"/>
    <property type="evidence" value="ECO:0007669"/>
    <property type="project" value="UniProtKB-UniRule"/>
</dbReference>
<dbReference type="SUPFAM" id="SSF81653">
    <property type="entry name" value="Calcium ATPase, transduction domain A"/>
    <property type="match status" value="1"/>
</dbReference>
<dbReference type="InterPro" id="IPR023299">
    <property type="entry name" value="ATPase_P-typ_cyto_dom_N"/>
</dbReference>
<dbReference type="InterPro" id="IPR044492">
    <property type="entry name" value="P_typ_ATPase_HD_dom"/>
</dbReference>
<dbReference type="InterPro" id="IPR023214">
    <property type="entry name" value="HAD_sf"/>
</dbReference>
<keyword evidence="7 11" id="KW-1133">Transmembrane helix</keyword>
<feature type="transmembrane region" description="Helical" evidence="11">
    <location>
        <begin position="565"/>
        <end position="587"/>
    </location>
</feature>
<feature type="transmembrane region" description="Helical" evidence="11">
    <location>
        <begin position="593"/>
        <end position="614"/>
    </location>
</feature>
<dbReference type="Gene3D" id="3.40.1110.10">
    <property type="entry name" value="Calcium-transporting ATPase, cytoplasmic domain N"/>
    <property type="match status" value="1"/>
</dbReference>
<dbReference type="Pfam" id="PF00122">
    <property type="entry name" value="E1-E2_ATPase"/>
    <property type="match status" value="1"/>
</dbReference>
<keyword evidence="3" id="KW-0104">Cadmium</keyword>
<dbReference type="Pfam" id="PF00702">
    <property type="entry name" value="Hydrolase"/>
    <property type="match status" value="1"/>
</dbReference>
<keyword evidence="13" id="KW-0378">Hydrolase</keyword>
<dbReference type="Proteomes" id="UP000297454">
    <property type="component" value="Unassembled WGS sequence"/>
</dbReference>
<dbReference type="InterPro" id="IPR027256">
    <property type="entry name" value="P-typ_ATPase_IB"/>
</dbReference>
<dbReference type="NCBIfam" id="TIGR01525">
    <property type="entry name" value="ATPase-IB_hvy"/>
    <property type="match status" value="1"/>
</dbReference>
<keyword evidence="4 11" id="KW-0812">Transmembrane</keyword>
<name>A0A4R9C344_9FIRM</name>
<dbReference type="GO" id="GO:0008551">
    <property type="term" value="F:P-type cadmium transporter activity"/>
    <property type="evidence" value="ECO:0007669"/>
    <property type="project" value="UniProtKB-EC"/>
</dbReference>
<dbReference type="NCBIfam" id="TIGR01494">
    <property type="entry name" value="ATPase_P-type"/>
    <property type="match status" value="1"/>
</dbReference>
<comment type="subcellular location">
    <subcellularLocation>
        <location evidence="11">Cell membrane</location>
    </subcellularLocation>
    <subcellularLocation>
        <location evidence="1">Membrane</location>
        <topology evidence="1">Multi-pass membrane protein</topology>
    </subcellularLocation>
</comment>
<proteinExistence type="inferred from homology"/>
<dbReference type="InterPro" id="IPR018303">
    <property type="entry name" value="ATPase_P-typ_P_site"/>
</dbReference>
<comment type="catalytic activity">
    <reaction evidence="10">
        <text>Cd(2+)(in) + ATP + H2O = Cd(2+)(out) + ADP + phosphate + H(+)</text>
        <dbReference type="Rhea" id="RHEA:12132"/>
        <dbReference type="ChEBI" id="CHEBI:15377"/>
        <dbReference type="ChEBI" id="CHEBI:15378"/>
        <dbReference type="ChEBI" id="CHEBI:30616"/>
        <dbReference type="ChEBI" id="CHEBI:43474"/>
        <dbReference type="ChEBI" id="CHEBI:48775"/>
        <dbReference type="ChEBI" id="CHEBI:456216"/>
        <dbReference type="EC" id="7.2.2.21"/>
    </reaction>
</comment>
<feature type="transmembrane region" description="Helical" evidence="11">
    <location>
        <begin position="264"/>
        <end position="289"/>
    </location>
</feature>
<protein>
    <recommendedName>
        <fullName evidence="9">Cd(2+)-exporting ATPase</fullName>
        <ecNumber evidence="9">7.2.2.21</ecNumber>
    </recommendedName>
</protein>
<dbReference type="PROSITE" id="PS00154">
    <property type="entry name" value="ATPASE_E1_E2"/>
    <property type="match status" value="1"/>
</dbReference>
<evidence type="ECO:0000256" key="5">
    <source>
        <dbReference type="ARBA" id="ARBA00022723"/>
    </source>
</evidence>
<evidence type="ECO:0000256" key="2">
    <source>
        <dbReference type="ARBA" id="ARBA00006024"/>
    </source>
</evidence>
<dbReference type="InterPro" id="IPR036412">
    <property type="entry name" value="HAD-like_sf"/>
</dbReference>
<dbReference type="PANTHER" id="PTHR48085:SF5">
    <property type="entry name" value="CADMIUM_ZINC-TRANSPORTING ATPASE HMA4-RELATED"/>
    <property type="match status" value="1"/>
</dbReference>
<dbReference type="SFLD" id="SFLDF00027">
    <property type="entry name" value="p-type_atpase"/>
    <property type="match status" value="1"/>
</dbReference>
<dbReference type="GO" id="GO:0046872">
    <property type="term" value="F:metal ion binding"/>
    <property type="evidence" value="ECO:0007669"/>
    <property type="project" value="UniProtKB-KW"/>
</dbReference>
<evidence type="ECO:0000313" key="14">
    <source>
        <dbReference type="Proteomes" id="UP000297454"/>
    </source>
</evidence>
<feature type="domain" description="P-type ATPase A" evidence="12">
    <location>
        <begin position="125"/>
        <end position="218"/>
    </location>
</feature>
<sequence>MGEIMNLRLKNLNYFILLKIITSIALYLFTYFNHKNANIIFIVIYIIMGYDVLIKSIKSIILWDFFDENFLMSFATLGAILINEYHEAASVMMLYQIGEYLREISVSKSKKSISNLLDLRNKKYSIIFDNQTTMVDYKNIVENDIILLKKGEKLPVDAILIEEYSSMDTSNLTGESLPKGFYKGDKLLSGYINLSNLVKVKAVSNYTNSTMSKLENLIKNMSDKKSVTESFIRIFANFYTPIVTISALLLIIIPTLIYGEFDKWFYRALVFLVISCPCAFVISVPLTYFAGIGKCAKKGIIVKGSNFLEEATKISKIYFDKTGTLTKGNFKVEKVNIKDEYYNEKILKIISSMESLSYHPIAKAINEYFKLSVDTSEISDFIEINGKGIKGNYGENQLIIGTRKFLNENNILFDFNEELGTIIHIAYNSNYIGNIVINDEIKAQASKVIQKIKEDFNLESIMITGDKEEISRYVANKIGIDRVYAELLPEDKLNILNKEIALNEKITFVGDGVNDAPSMASANLGISMGDKGADISIEISDIILMNDNLESIYKFFYISKITKKIVWQNIILSLGVKFSFLFFALFGLTNLHFAVLADVGLTLVAILNAMRLLYVKV</sequence>
<accession>A0A4R9C344</accession>
<dbReference type="PRINTS" id="PR00119">
    <property type="entry name" value="CATATPASE"/>
</dbReference>
<keyword evidence="6" id="KW-1278">Translocase</keyword>
<dbReference type="Gene3D" id="3.40.50.1000">
    <property type="entry name" value="HAD superfamily/HAD-like"/>
    <property type="match status" value="1"/>
</dbReference>
<keyword evidence="14" id="KW-1185">Reference proteome</keyword>
<dbReference type="NCBIfam" id="TIGR01512">
    <property type="entry name" value="ATPase-IB2_Cd"/>
    <property type="match status" value="1"/>
</dbReference>
<keyword evidence="11" id="KW-0547">Nucleotide-binding</keyword>
<evidence type="ECO:0000259" key="12">
    <source>
        <dbReference type="Pfam" id="PF00122"/>
    </source>
</evidence>